<dbReference type="InterPro" id="IPR007627">
    <property type="entry name" value="RNA_pol_sigma70_r2"/>
</dbReference>
<dbReference type="InterPro" id="IPR013325">
    <property type="entry name" value="RNA_pol_sigma_r2"/>
</dbReference>
<keyword evidence="3" id="KW-0731">Sigma factor</keyword>
<evidence type="ECO:0000313" key="7">
    <source>
        <dbReference type="EMBL" id="QWG06460.1"/>
    </source>
</evidence>
<gene>
    <name evidence="7" type="ORF">KM029_14120</name>
</gene>
<dbReference type="InterPro" id="IPR014284">
    <property type="entry name" value="RNA_pol_sigma-70_dom"/>
</dbReference>
<reference evidence="7 8" key="1">
    <citation type="submission" date="2021-05" db="EMBL/GenBank/DDBJ databases">
        <title>Comparative genomic studies on the polysaccharide-degrading batcterial strains of the Flammeovirga genus.</title>
        <authorList>
            <person name="Zewei F."/>
            <person name="Zheng Z."/>
            <person name="Yu L."/>
            <person name="Ruyue G."/>
            <person name="Yanhong M."/>
            <person name="Yuanyuan C."/>
            <person name="Jingyan G."/>
            <person name="Wenjun H."/>
        </authorList>
    </citation>
    <scope>NUCLEOTIDE SEQUENCE [LARGE SCALE GENOMIC DNA]</scope>
    <source>
        <strain evidence="7 8">YS10</strain>
    </source>
</reference>
<name>A0ABX8GSA0_9BACT</name>
<keyword evidence="8" id="KW-1185">Reference proteome</keyword>
<dbReference type="SUPFAM" id="SSF88946">
    <property type="entry name" value="Sigma2 domain of RNA polymerase sigma factors"/>
    <property type="match status" value="1"/>
</dbReference>
<feature type="domain" description="RNA polymerase sigma factor 70 region 4 type 2" evidence="6">
    <location>
        <begin position="116"/>
        <end position="166"/>
    </location>
</feature>
<dbReference type="InterPro" id="IPR039425">
    <property type="entry name" value="RNA_pol_sigma-70-like"/>
</dbReference>
<dbReference type="NCBIfam" id="TIGR02985">
    <property type="entry name" value="Sig70_bacteroi1"/>
    <property type="match status" value="1"/>
</dbReference>
<dbReference type="InterPro" id="IPR013249">
    <property type="entry name" value="RNA_pol_sigma70_r4_t2"/>
</dbReference>
<evidence type="ECO:0000256" key="2">
    <source>
        <dbReference type="ARBA" id="ARBA00023015"/>
    </source>
</evidence>
<dbReference type="Gene3D" id="1.10.10.10">
    <property type="entry name" value="Winged helix-like DNA-binding domain superfamily/Winged helix DNA-binding domain"/>
    <property type="match status" value="1"/>
</dbReference>
<proteinExistence type="inferred from homology"/>
<dbReference type="Pfam" id="PF04542">
    <property type="entry name" value="Sigma70_r2"/>
    <property type="match status" value="1"/>
</dbReference>
<dbReference type="Pfam" id="PF08281">
    <property type="entry name" value="Sigma70_r4_2"/>
    <property type="match status" value="1"/>
</dbReference>
<evidence type="ECO:0000256" key="4">
    <source>
        <dbReference type="ARBA" id="ARBA00023163"/>
    </source>
</evidence>
<dbReference type="InterPro" id="IPR036388">
    <property type="entry name" value="WH-like_DNA-bd_sf"/>
</dbReference>
<comment type="similarity">
    <text evidence="1">Belongs to the sigma-70 factor family. ECF subfamily.</text>
</comment>
<dbReference type="InterPro" id="IPR013324">
    <property type="entry name" value="RNA_pol_sigma_r3/r4-like"/>
</dbReference>
<dbReference type="Gene3D" id="1.10.1740.10">
    <property type="match status" value="1"/>
</dbReference>
<keyword evidence="4" id="KW-0804">Transcription</keyword>
<dbReference type="PANTHER" id="PTHR43133:SF46">
    <property type="entry name" value="RNA POLYMERASE SIGMA-70 FACTOR ECF SUBFAMILY"/>
    <property type="match status" value="1"/>
</dbReference>
<sequence>MTLNDQNKTQVITETAFKELFDKYYESIRSFVYYKLGDMDLAEDITQETYVKFWESRSKVIVDTAKTYLYTIANNLALNHIKHGKVVLQFQQKNNKVDGESETNPEFKMELSEFEEKLETTINTIPDKSRDVFLMNRIEGLTYNEISSRLGISVKAIEKRMSKALSILRKNLDVSV</sequence>
<evidence type="ECO:0000256" key="3">
    <source>
        <dbReference type="ARBA" id="ARBA00023082"/>
    </source>
</evidence>
<dbReference type="InterPro" id="IPR014327">
    <property type="entry name" value="RNA_pol_sigma70_bacteroid"/>
</dbReference>
<dbReference type="Proteomes" id="UP000682802">
    <property type="component" value="Chromosome 1"/>
</dbReference>
<evidence type="ECO:0000259" key="6">
    <source>
        <dbReference type="Pfam" id="PF08281"/>
    </source>
</evidence>
<dbReference type="SUPFAM" id="SSF88659">
    <property type="entry name" value="Sigma3 and sigma4 domains of RNA polymerase sigma factors"/>
    <property type="match status" value="1"/>
</dbReference>
<dbReference type="EMBL" id="CP076128">
    <property type="protein sequence ID" value="QWG06460.1"/>
    <property type="molecule type" value="Genomic_DNA"/>
</dbReference>
<accession>A0ABX8GSA0</accession>
<dbReference type="CDD" id="cd06171">
    <property type="entry name" value="Sigma70_r4"/>
    <property type="match status" value="1"/>
</dbReference>
<evidence type="ECO:0000256" key="1">
    <source>
        <dbReference type="ARBA" id="ARBA00010641"/>
    </source>
</evidence>
<feature type="domain" description="RNA polymerase sigma-70 region 2" evidence="5">
    <location>
        <begin position="20"/>
        <end position="83"/>
    </location>
</feature>
<organism evidence="7 8">
    <name type="scientific">Flammeovirga kamogawensis</name>
    <dbReference type="NCBI Taxonomy" id="373891"/>
    <lineage>
        <taxon>Bacteria</taxon>
        <taxon>Pseudomonadati</taxon>
        <taxon>Bacteroidota</taxon>
        <taxon>Cytophagia</taxon>
        <taxon>Cytophagales</taxon>
        <taxon>Flammeovirgaceae</taxon>
        <taxon>Flammeovirga</taxon>
    </lineage>
</organism>
<evidence type="ECO:0000259" key="5">
    <source>
        <dbReference type="Pfam" id="PF04542"/>
    </source>
</evidence>
<evidence type="ECO:0000313" key="8">
    <source>
        <dbReference type="Proteomes" id="UP000682802"/>
    </source>
</evidence>
<dbReference type="RefSeq" id="WP_144073879.1">
    <property type="nucleotide sequence ID" value="NZ_CP076128.1"/>
</dbReference>
<keyword evidence="2" id="KW-0805">Transcription regulation</keyword>
<dbReference type="PANTHER" id="PTHR43133">
    <property type="entry name" value="RNA POLYMERASE ECF-TYPE SIGMA FACTO"/>
    <property type="match status" value="1"/>
</dbReference>
<dbReference type="NCBIfam" id="TIGR02937">
    <property type="entry name" value="sigma70-ECF"/>
    <property type="match status" value="1"/>
</dbReference>
<protein>
    <submittedName>
        <fullName evidence="7">RNA polymerase sigma-70 factor</fullName>
    </submittedName>
</protein>